<comment type="caution">
    <text evidence="3">The sequence shown here is derived from an EMBL/GenBank/DDBJ whole genome shotgun (WGS) entry which is preliminary data.</text>
</comment>
<name>A0A6L9QA65_9ACTN</name>
<evidence type="ECO:0000256" key="1">
    <source>
        <dbReference type="SAM" id="MobiDB-lite"/>
    </source>
</evidence>
<gene>
    <name evidence="3" type="ORF">G3I70_05525</name>
</gene>
<dbReference type="EMBL" id="JAAGLI010000145">
    <property type="protein sequence ID" value="NEA21958.1"/>
    <property type="molecule type" value="Genomic_DNA"/>
</dbReference>
<dbReference type="PROSITE" id="PS50994">
    <property type="entry name" value="INTEGRASE"/>
    <property type="match status" value="1"/>
</dbReference>
<dbReference type="InterPro" id="IPR001584">
    <property type="entry name" value="Integrase_cat-core"/>
</dbReference>
<organism evidence="3 4">
    <name type="scientific">Actinomadura bangladeshensis</name>
    <dbReference type="NCBI Taxonomy" id="453573"/>
    <lineage>
        <taxon>Bacteria</taxon>
        <taxon>Bacillati</taxon>
        <taxon>Actinomycetota</taxon>
        <taxon>Actinomycetes</taxon>
        <taxon>Streptosporangiales</taxon>
        <taxon>Thermomonosporaceae</taxon>
        <taxon>Actinomadura</taxon>
    </lineage>
</organism>
<dbReference type="Gene3D" id="3.30.420.10">
    <property type="entry name" value="Ribonuclease H-like superfamily/Ribonuclease H"/>
    <property type="match status" value="1"/>
</dbReference>
<dbReference type="RefSeq" id="WP_163053554.1">
    <property type="nucleotide sequence ID" value="NZ_JAAGLI010000145.1"/>
</dbReference>
<dbReference type="InterPro" id="IPR012337">
    <property type="entry name" value="RNaseH-like_sf"/>
</dbReference>
<feature type="compositionally biased region" description="Low complexity" evidence="1">
    <location>
        <begin position="660"/>
        <end position="669"/>
    </location>
</feature>
<reference evidence="3 4" key="1">
    <citation type="submission" date="2020-01" db="EMBL/GenBank/DDBJ databases">
        <title>Insect and environment-associated Actinomycetes.</title>
        <authorList>
            <person name="Currrie C."/>
            <person name="Chevrette M."/>
            <person name="Carlson C."/>
            <person name="Stubbendieck R."/>
            <person name="Wendt-Pienkowski E."/>
        </authorList>
    </citation>
    <scope>NUCLEOTIDE SEQUENCE [LARGE SCALE GENOMIC DNA]</scope>
    <source>
        <strain evidence="3 4">SID10258</strain>
    </source>
</reference>
<evidence type="ECO:0000313" key="4">
    <source>
        <dbReference type="Proteomes" id="UP000475532"/>
    </source>
</evidence>
<feature type="compositionally biased region" description="Acidic residues" evidence="1">
    <location>
        <begin position="726"/>
        <end position="735"/>
    </location>
</feature>
<feature type="region of interest" description="Disordered" evidence="1">
    <location>
        <begin position="648"/>
        <end position="748"/>
    </location>
</feature>
<feature type="compositionally biased region" description="Basic and acidic residues" evidence="1">
    <location>
        <begin position="648"/>
        <end position="659"/>
    </location>
</feature>
<dbReference type="SUPFAM" id="SSF53098">
    <property type="entry name" value="Ribonuclease H-like"/>
    <property type="match status" value="1"/>
</dbReference>
<protein>
    <submittedName>
        <fullName evidence="3">Transposase family protein</fullName>
    </submittedName>
</protein>
<feature type="compositionally biased region" description="Basic and acidic residues" evidence="1">
    <location>
        <begin position="737"/>
        <end position="748"/>
    </location>
</feature>
<feature type="domain" description="Integrase catalytic" evidence="2">
    <location>
        <begin position="256"/>
        <end position="485"/>
    </location>
</feature>
<dbReference type="Proteomes" id="UP000475532">
    <property type="component" value="Unassembled WGS sequence"/>
</dbReference>
<dbReference type="GO" id="GO:0003676">
    <property type="term" value="F:nucleic acid binding"/>
    <property type="evidence" value="ECO:0007669"/>
    <property type="project" value="InterPro"/>
</dbReference>
<dbReference type="InterPro" id="IPR036397">
    <property type="entry name" value="RNaseH_sf"/>
</dbReference>
<dbReference type="AlphaFoldDB" id="A0A6L9QA65"/>
<accession>A0A6L9QA65</accession>
<sequence>MLAGVEWSVESCEPHLGRVLLRRPDGQALPITIRSLVNHSDCWSSTNRREVPASGRGRQPAGLEDLTSHQREMVATRFAHLMEVETGFRSGDPRKASPGEPRPGYDPASTTLTARRETKVAEIKAMPAEESRMLGLEQISARSLKRWAADCRRFGIAGCIKGQWLRRGGERISITEPVREAIFAVRAETLHRSRVSMKSREMLIRQYVHERFGPDVAVPSYTTLRTVWREWFGSGGSRQRYARSAAALNSSAEPVVVHRPGQVVALDTTELAVLAREKVFDEPSAVRLTLALDVYTHSLVAFRLTLVSDTAVDVAMLLRDVMMPLPMREDWGQDLEWPYPGLPAAVVAEFAGHRVAGLPFFAPETVTTDHGAVYKNHHLVEVQRVIGANILPARVLRPTDKHAVERAFAAIQSLLLELLPGYRGVDVADRGTDPQDDAVLTVTELEHLIATWIVSIWQNRELGGHAPAWDPGGRHSPNSLFAAAMNQGGFAMQIPSPELYYRLLPSHHVKIHGRRGVKIRGLWYDGDALDDYRDGPSNRGGAHKGKWVIRRDPRDRRFTYFQDPLTQQWRTLRWTGLAPAGEVPAFGDARVAELLRVVKQSGLVPKSDAELLPLLLELLGGHTPVEAWPTQMPKAKRIEHAREDLQGRAAGADRPHDTTPPEQQVTTTTRANTVVPLRRPERAHQVVDAVDEERRRRREQVMGDRTITPPPRLGEGLRRNSLFLLPDDEPEEPADGEPVKTEPAEDAR</sequence>
<proteinExistence type="predicted"/>
<evidence type="ECO:0000313" key="3">
    <source>
        <dbReference type="EMBL" id="NEA21958.1"/>
    </source>
</evidence>
<dbReference type="GO" id="GO:0015074">
    <property type="term" value="P:DNA integration"/>
    <property type="evidence" value="ECO:0007669"/>
    <property type="project" value="InterPro"/>
</dbReference>
<evidence type="ECO:0000259" key="2">
    <source>
        <dbReference type="PROSITE" id="PS50994"/>
    </source>
</evidence>
<feature type="region of interest" description="Disordered" evidence="1">
    <location>
        <begin position="42"/>
        <end position="68"/>
    </location>
</feature>
<feature type="region of interest" description="Disordered" evidence="1">
    <location>
        <begin position="85"/>
        <end position="109"/>
    </location>
</feature>